<dbReference type="Pfam" id="PF24726">
    <property type="entry name" value="DUF7678"/>
    <property type="match status" value="1"/>
</dbReference>
<name>A0ABS4CKK7_9ENTE</name>
<dbReference type="EMBL" id="JAEDXU010000006">
    <property type="protein sequence ID" value="MBP1047129.1"/>
    <property type="molecule type" value="Genomic_DNA"/>
</dbReference>
<keyword evidence="3" id="KW-1185">Reference proteome</keyword>
<protein>
    <recommendedName>
        <fullName evidence="1">DUF7678 domain-containing protein</fullName>
    </recommendedName>
</protein>
<proteinExistence type="predicted"/>
<accession>A0ABS4CKK7</accession>
<dbReference type="InterPro" id="IPR056095">
    <property type="entry name" value="DUF7678"/>
</dbReference>
<evidence type="ECO:0000259" key="1">
    <source>
        <dbReference type="Pfam" id="PF24726"/>
    </source>
</evidence>
<reference evidence="2 3" key="1">
    <citation type="submission" date="2020-12" db="EMBL/GenBank/DDBJ databases">
        <title>Vagococcus allomyrinae sp. nov. and Enterococcus lavae sp. nov., isolated from the larvae of Allomyrina dichotoma.</title>
        <authorList>
            <person name="Lee S.D."/>
        </authorList>
    </citation>
    <scope>NUCLEOTIDE SEQUENCE [LARGE SCALE GENOMIC DNA]</scope>
    <source>
        <strain evidence="2 3">BWM-S5</strain>
    </source>
</reference>
<comment type="caution">
    <text evidence="2">The sequence shown here is derived from an EMBL/GenBank/DDBJ whole genome shotgun (WGS) entry which is preliminary data.</text>
</comment>
<dbReference type="Proteomes" id="UP000673375">
    <property type="component" value="Unassembled WGS sequence"/>
</dbReference>
<dbReference type="RefSeq" id="WP_209557910.1">
    <property type="nucleotide sequence ID" value="NZ_JAEDXU010000006.1"/>
</dbReference>
<gene>
    <name evidence="2" type="ORF">I6N96_12680</name>
</gene>
<organism evidence="2 3">
    <name type="scientific">Enterococcus larvae</name>
    <dbReference type="NCBI Taxonomy" id="2794352"/>
    <lineage>
        <taxon>Bacteria</taxon>
        <taxon>Bacillati</taxon>
        <taxon>Bacillota</taxon>
        <taxon>Bacilli</taxon>
        <taxon>Lactobacillales</taxon>
        <taxon>Enterococcaceae</taxon>
        <taxon>Enterococcus</taxon>
    </lineage>
</organism>
<feature type="domain" description="DUF7678" evidence="1">
    <location>
        <begin position="1"/>
        <end position="71"/>
    </location>
</feature>
<evidence type="ECO:0000313" key="2">
    <source>
        <dbReference type="EMBL" id="MBP1047129.1"/>
    </source>
</evidence>
<evidence type="ECO:0000313" key="3">
    <source>
        <dbReference type="Proteomes" id="UP000673375"/>
    </source>
</evidence>
<sequence>MWENGLIGGYRYSIKHYETPSPSGLEGSKISKLDLIDGETNEIVASYDRGWDVKPTEPEHERLIGLIVNRFL</sequence>